<evidence type="ECO:0000313" key="2">
    <source>
        <dbReference type="EMBL" id="MBU9727349.1"/>
    </source>
</evidence>
<evidence type="ECO:0008006" key="4">
    <source>
        <dbReference type="Google" id="ProtNLM"/>
    </source>
</evidence>
<keyword evidence="1" id="KW-0472">Membrane</keyword>
<evidence type="ECO:0000256" key="1">
    <source>
        <dbReference type="SAM" id="Phobius"/>
    </source>
</evidence>
<accession>A0ABS6KA03</accession>
<dbReference type="Proteomes" id="UP001314681">
    <property type="component" value="Unassembled WGS sequence"/>
</dbReference>
<gene>
    <name evidence="2" type="ORF">KTH90_15135</name>
</gene>
<reference evidence="2 3" key="1">
    <citation type="submission" date="2021-06" db="EMBL/GenBank/DDBJ databases">
        <title>Description of novel taxa of the family Lachnospiraceae.</title>
        <authorList>
            <person name="Chaplin A.V."/>
            <person name="Sokolova S.R."/>
            <person name="Pikina A.P."/>
            <person name="Korzhanova M."/>
            <person name="Belova V."/>
            <person name="Korostin D."/>
            <person name="Efimov B.A."/>
        </authorList>
    </citation>
    <scope>NUCLEOTIDE SEQUENCE [LARGE SCALE GENOMIC DNA]</scope>
    <source>
        <strain evidence="2 3">ASD4241</strain>
    </source>
</reference>
<feature type="transmembrane region" description="Helical" evidence="1">
    <location>
        <begin position="39"/>
        <end position="63"/>
    </location>
</feature>
<evidence type="ECO:0000313" key="3">
    <source>
        <dbReference type="Proteomes" id="UP001314681"/>
    </source>
</evidence>
<keyword evidence="1" id="KW-1133">Transmembrane helix</keyword>
<dbReference type="EMBL" id="JAHQCX010000010">
    <property type="protein sequence ID" value="MBU9727349.1"/>
    <property type="molecule type" value="Genomic_DNA"/>
</dbReference>
<dbReference type="SUPFAM" id="SSF103473">
    <property type="entry name" value="MFS general substrate transporter"/>
    <property type="match status" value="1"/>
</dbReference>
<keyword evidence="3" id="KW-1185">Reference proteome</keyword>
<sequence>MKKNEKLLFPVVCILLFGLGVETGGFQLSVLQMAKEFQISPASMGLMIGAQYGAIMLMPLIFGKRSDRWGKKREGTGTFRQKNRLAW</sequence>
<keyword evidence="1" id="KW-0812">Transmembrane</keyword>
<protein>
    <recommendedName>
        <fullName evidence="4">Major facilitator superfamily (MFS) profile domain-containing protein</fullName>
    </recommendedName>
</protein>
<proteinExistence type="predicted"/>
<dbReference type="InterPro" id="IPR036259">
    <property type="entry name" value="MFS_trans_sf"/>
</dbReference>
<organism evidence="2 3">
    <name type="scientific">Diplocloster modestus</name>
    <dbReference type="NCBI Taxonomy" id="2850322"/>
    <lineage>
        <taxon>Bacteria</taxon>
        <taxon>Bacillati</taxon>
        <taxon>Bacillota</taxon>
        <taxon>Clostridia</taxon>
        <taxon>Lachnospirales</taxon>
        <taxon>Lachnospiraceae</taxon>
        <taxon>Diplocloster</taxon>
    </lineage>
</organism>
<name>A0ABS6KA03_9FIRM</name>
<dbReference type="RefSeq" id="WP_158354077.1">
    <property type="nucleotide sequence ID" value="NZ_JAHQCX010000010.1"/>
</dbReference>
<dbReference type="Gene3D" id="1.20.1250.20">
    <property type="entry name" value="MFS general substrate transporter like domains"/>
    <property type="match status" value="1"/>
</dbReference>
<comment type="caution">
    <text evidence="2">The sequence shown here is derived from an EMBL/GenBank/DDBJ whole genome shotgun (WGS) entry which is preliminary data.</text>
</comment>